<comment type="caution">
    <text evidence="4">The sequence shown here is derived from an EMBL/GenBank/DDBJ whole genome shotgun (WGS) entry which is preliminary data.</text>
</comment>
<dbReference type="InterPro" id="IPR003658">
    <property type="entry name" value="Anti-sigma_ant"/>
</dbReference>
<dbReference type="RefSeq" id="WP_203953319.1">
    <property type="nucleotide sequence ID" value="NZ_BOOO01000014.1"/>
</dbReference>
<dbReference type="PROSITE" id="PS50801">
    <property type="entry name" value="STAS"/>
    <property type="match status" value="1"/>
</dbReference>
<protein>
    <recommendedName>
        <fullName evidence="2">Anti-sigma factor antagonist</fullName>
    </recommendedName>
</protein>
<organism evidence="4 5">
    <name type="scientific">Planotetraspora mira</name>
    <dbReference type="NCBI Taxonomy" id="58121"/>
    <lineage>
        <taxon>Bacteria</taxon>
        <taxon>Bacillati</taxon>
        <taxon>Actinomycetota</taxon>
        <taxon>Actinomycetes</taxon>
        <taxon>Streptosporangiales</taxon>
        <taxon>Streptosporangiaceae</taxon>
        <taxon>Planotetraspora</taxon>
    </lineage>
</organism>
<dbReference type="CDD" id="cd07043">
    <property type="entry name" value="STAS_anti-anti-sigma_factors"/>
    <property type="match status" value="1"/>
</dbReference>
<evidence type="ECO:0000259" key="3">
    <source>
        <dbReference type="PROSITE" id="PS50801"/>
    </source>
</evidence>
<dbReference type="AlphaFoldDB" id="A0A8J3TNR7"/>
<evidence type="ECO:0000313" key="4">
    <source>
        <dbReference type="EMBL" id="GII29306.1"/>
    </source>
</evidence>
<dbReference type="EMBL" id="BOOO01000014">
    <property type="protein sequence ID" value="GII29306.1"/>
    <property type="molecule type" value="Genomic_DNA"/>
</dbReference>
<dbReference type="InterPro" id="IPR036513">
    <property type="entry name" value="STAS_dom_sf"/>
</dbReference>
<evidence type="ECO:0000256" key="2">
    <source>
        <dbReference type="RuleBase" id="RU003749"/>
    </source>
</evidence>
<dbReference type="Proteomes" id="UP000650628">
    <property type="component" value="Unassembled WGS sequence"/>
</dbReference>
<reference evidence="4 5" key="1">
    <citation type="submission" date="2021-01" db="EMBL/GenBank/DDBJ databases">
        <title>Whole genome shotgun sequence of Planotetraspora mira NBRC 15435.</title>
        <authorList>
            <person name="Komaki H."/>
            <person name="Tamura T."/>
        </authorList>
    </citation>
    <scope>NUCLEOTIDE SEQUENCE [LARGE SCALE GENOMIC DNA]</scope>
    <source>
        <strain evidence="4 5">NBRC 15435</strain>
    </source>
</reference>
<accession>A0A8J3TNR7</accession>
<dbReference type="SUPFAM" id="SSF52091">
    <property type="entry name" value="SpoIIaa-like"/>
    <property type="match status" value="1"/>
</dbReference>
<evidence type="ECO:0000313" key="5">
    <source>
        <dbReference type="Proteomes" id="UP000650628"/>
    </source>
</evidence>
<comment type="similarity">
    <text evidence="1 2">Belongs to the anti-sigma-factor antagonist family.</text>
</comment>
<sequence>MNDFRVSTEIHPPFTVINVYGELDIATEPELRRRVEGILDHPTARLLFDLSDVEFLDSTGLQIIFDTYVRLGRGHRVAVCGLSPRVKKVFDALGLSDEIDIYADCVDAFSHPDAGLS</sequence>
<dbReference type="PANTHER" id="PTHR33495:SF2">
    <property type="entry name" value="ANTI-SIGMA FACTOR ANTAGONIST TM_1081-RELATED"/>
    <property type="match status" value="1"/>
</dbReference>
<name>A0A8J3TNR7_9ACTN</name>
<gene>
    <name evidence="4" type="primary">rsbV_1</name>
    <name evidence="4" type="ORF">Pmi06nite_27480</name>
</gene>
<dbReference type="Pfam" id="PF01740">
    <property type="entry name" value="STAS"/>
    <property type="match status" value="1"/>
</dbReference>
<dbReference type="Gene3D" id="3.30.750.24">
    <property type="entry name" value="STAS domain"/>
    <property type="match status" value="1"/>
</dbReference>
<proteinExistence type="inferred from homology"/>
<dbReference type="NCBIfam" id="TIGR00377">
    <property type="entry name" value="ant_ant_sig"/>
    <property type="match status" value="1"/>
</dbReference>
<feature type="domain" description="STAS" evidence="3">
    <location>
        <begin position="4"/>
        <end position="112"/>
    </location>
</feature>
<dbReference type="GO" id="GO:0043856">
    <property type="term" value="F:anti-sigma factor antagonist activity"/>
    <property type="evidence" value="ECO:0007669"/>
    <property type="project" value="InterPro"/>
</dbReference>
<dbReference type="InterPro" id="IPR002645">
    <property type="entry name" value="STAS_dom"/>
</dbReference>
<keyword evidence="5" id="KW-1185">Reference proteome</keyword>
<dbReference type="PANTHER" id="PTHR33495">
    <property type="entry name" value="ANTI-SIGMA FACTOR ANTAGONIST TM_1081-RELATED-RELATED"/>
    <property type="match status" value="1"/>
</dbReference>
<evidence type="ECO:0000256" key="1">
    <source>
        <dbReference type="ARBA" id="ARBA00009013"/>
    </source>
</evidence>